<dbReference type="Pfam" id="PF00067">
    <property type="entry name" value="p450"/>
    <property type="match status" value="1"/>
</dbReference>
<keyword evidence="11" id="KW-1185">Reference proteome</keyword>
<dbReference type="InterPro" id="IPR002401">
    <property type="entry name" value="Cyt_P450_E_grp-I"/>
</dbReference>
<dbReference type="OrthoDB" id="1470350at2759"/>
<dbReference type="InterPro" id="IPR017972">
    <property type="entry name" value="Cyt_P450_CS"/>
</dbReference>
<evidence type="ECO:0000256" key="8">
    <source>
        <dbReference type="PIRSR" id="PIRSR602401-1"/>
    </source>
</evidence>
<evidence type="ECO:0000256" key="9">
    <source>
        <dbReference type="RuleBase" id="RU000461"/>
    </source>
</evidence>
<dbReference type="InterPro" id="IPR001128">
    <property type="entry name" value="Cyt_P450"/>
</dbReference>
<proteinExistence type="inferred from homology"/>
<dbReference type="GO" id="GO:0005506">
    <property type="term" value="F:iron ion binding"/>
    <property type="evidence" value="ECO:0007669"/>
    <property type="project" value="InterPro"/>
</dbReference>
<evidence type="ECO:0000256" key="6">
    <source>
        <dbReference type="ARBA" id="ARBA00023004"/>
    </source>
</evidence>
<keyword evidence="6 8" id="KW-0408">Iron</keyword>
<keyword evidence="5 9" id="KW-0560">Oxidoreductase</keyword>
<protein>
    <submittedName>
        <fullName evidence="10">Uncharacterized protein</fullName>
    </submittedName>
</protein>
<evidence type="ECO:0000256" key="2">
    <source>
        <dbReference type="ARBA" id="ARBA00010617"/>
    </source>
</evidence>
<sequence>MGSLQMAAMQPQPVVLSLLTVGVLSLLSFAVYRLTFHPLAKYPGPVLAKLTSFYKVYHAYIGDMHLDMERCHQQYGPFVRYGPDDLIVNTVEGFHDIYGPGKMTKKGPSYATHGGRGNLIGVQDKKYFARLKRIFSQGFSDSALRDHEPKVQKQINIFCDRMEDEQALEDGSSGWTLAKNMSKWCNYLTTDAVNMVVFSTSWDLLTSPENRGVSECLATAVRIVGISHQTRWLYKFKLGPVLFPHLIGSLLGLKRHTLGILAASNKARQENPDIKDVFAQFINAEDPATGAVLGPDTVRLNSATLIIAGSDTTSSSLAAIFFYLARDPEAYAKVVNEVRSTFPTAASIRAGAELNSCVYLRGAINEALRMSPVVVQPLWREVESPGATIGGEFIPAGMVVGSGIYSLHHDPVVFPDPYRFDIDRWVEGTPEEMKIRQHHFAPFSVGPRQCLAKNFAMMEMLLTMANVVTRMDFKLPEGDAAKVGAGGKDQGWAREREGEFQMKSWFTSHVNGPLITFKKRQLA</sequence>
<dbReference type="GO" id="GO:0016705">
    <property type="term" value="F:oxidoreductase activity, acting on paired donors, with incorporation or reduction of molecular oxygen"/>
    <property type="evidence" value="ECO:0007669"/>
    <property type="project" value="InterPro"/>
</dbReference>
<organism evidence="10 11">
    <name type="scientific">Coleophoma cylindrospora</name>
    <dbReference type="NCBI Taxonomy" id="1849047"/>
    <lineage>
        <taxon>Eukaryota</taxon>
        <taxon>Fungi</taxon>
        <taxon>Dikarya</taxon>
        <taxon>Ascomycota</taxon>
        <taxon>Pezizomycotina</taxon>
        <taxon>Leotiomycetes</taxon>
        <taxon>Helotiales</taxon>
        <taxon>Dermateaceae</taxon>
        <taxon>Coleophoma</taxon>
    </lineage>
</organism>
<dbReference type="PROSITE" id="PS00086">
    <property type="entry name" value="CYTOCHROME_P450"/>
    <property type="match status" value="1"/>
</dbReference>
<evidence type="ECO:0000256" key="3">
    <source>
        <dbReference type="ARBA" id="ARBA00022617"/>
    </source>
</evidence>
<dbReference type="STRING" id="1849047.A0A3D8S6D7"/>
<evidence type="ECO:0000313" key="10">
    <source>
        <dbReference type="EMBL" id="RDW81852.1"/>
    </source>
</evidence>
<name>A0A3D8S6D7_9HELO</name>
<dbReference type="GO" id="GO:0004497">
    <property type="term" value="F:monooxygenase activity"/>
    <property type="evidence" value="ECO:0007669"/>
    <property type="project" value="UniProtKB-KW"/>
</dbReference>
<keyword evidence="4 8" id="KW-0479">Metal-binding</keyword>
<dbReference type="AlphaFoldDB" id="A0A3D8S6D7"/>
<dbReference type="InterPro" id="IPR050121">
    <property type="entry name" value="Cytochrome_P450_monoxygenase"/>
</dbReference>
<reference evidence="10 11" key="1">
    <citation type="journal article" date="2018" name="IMA Fungus">
        <title>IMA Genome-F 9: Draft genome sequence of Annulohypoxylon stygium, Aspergillus mulundensis, Berkeleyomyces basicola (syn. Thielaviopsis basicola), Ceratocystis smalleyi, two Cercospora beticola strains, Coleophoma cylindrospora, Fusarium fracticaudum, Phialophora cf. hyalina, and Morchella septimelata.</title>
        <authorList>
            <person name="Wingfield B.D."/>
            <person name="Bills G.F."/>
            <person name="Dong Y."/>
            <person name="Huang W."/>
            <person name="Nel W.J."/>
            <person name="Swalarsk-Parry B.S."/>
            <person name="Vaghefi N."/>
            <person name="Wilken P.M."/>
            <person name="An Z."/>
            <person name="de Beer Z.W."/>
            <person name="De Vos L."/>
            <person name="Chen L."/>
            <person name="Duong T.A."/>
            <person name="Gao Y."/>
            <person name="Hammerbacher A."/>
            <person name="Kikkert J.R."/>
            <person name="Li Y."/>
            <person name="Li H."/>
            <person name="Li K."/>
            <person name="Li Q."/>
            <person name="Liu X."/>
            <person name="Ma X."/>
            <person name="Naidoo K."/>
            <person name="Pethybridge S.J."/>
            <person name="Sun J."/>
            <person name="Steenkamp E.T."/>
            <person name="van der Nest M.A."/>
            <person name="van Wyk S."/>
            <person name="Wingfield M.J."/>
            <person name="Xiong C."/>
            <person name="Yue Q."/>
            <person name="Zhang X."/>
        </authorList>
    </citation>
    <scope>NUCLEOTIDE SEQUENCE [LARGE SCALE GENOMIC DNA]</scope>
    <source>
        <strain evidence="10 11">BP6252</strain>
    </source>
</reference>
<dbReference type="PANTHER" id="PTHR24305">
    <property type="entry name" value="CYTOCHROME P450"/>
    <property type="match status" value="1"/>
</dbReference>
<accession>A0A3D8S6D7</accession>
<comment type="caution">
    <text evidence="10">The sequence shown here is derived from an EMBL/GenBank/DDBJ whole genome shotgun (WGS) entry which is preliminary data.</text>
</comment>
<dbReference type="EMBL" id="PDLM01000003">
    <property type="protein sequence ID" value="RDW81852.1"/>
    <property type="molecule type" value="Genomic_DNA"/>
</dbReference>
<dbReference type="PRINTS" id="PR00463">
    <property type="entry name" value="EP450I"/>
</dbReference>
<dbReference type="SUPFAM" id="SSF48264">
    <property type="entry name" value="Cytochrome P450"/>
    <property type="match status" value="1"/>
</dbReference>
<feature type="binding site" description="axial binding residue" evidence="8">
    <location>
        <position position="450"/>
    </location>
    <ligand>
        <name>heme</name>
        <dbReference type="ChEBI" id="CHEBI:30413"/>
    </ligand>
    <ligandPart>
        <name>Fe</name>
        <dbReference type="ChEBI" id="CHEBI:18248"/>
    </ligandPart>
</feature>
<dbReference type="InterPro" id="IPR036396">
    <property type="entry name" value="Cyt_P450_sf"/>
</dbReference>
<keyword evidence="7 9" id="KW-0503">Monooxygenase</keyword>
<evidence type="ECO:0000256" key="5">
    <source>
        <dbReference type="ARBA" id="ARBA00023002"/>
    </source>
</evidence>
<dbReference type="CDD" id="cd11061">
    <property type="entry name" value="CYP67-like"/>
    <property type="match status" value="1"/>
</dbReference>
<evidence type="ECO:0000256" key="7">
    <source>
        <dbReference type="ARBA" id="ARBA00023033"/>
    </source>
</evidence>
<dbReference type="Proteomes" id="UP000256645">
    <property type="component" value="Unassembled WGS sequence"/>
</dbReference>
<evidence type="ECO:0000256" key="1">
    <source>
        <dbReference type="ARBA" id="ARBA00001971"/>
    </source>
</evidence>
<comment type="similarity">
    <text evidence="2 9">Belongs to the cytochrome P450 family.</text>
</comment>
<keyword evidence="3 8" id="KW-0349">Heme</keyword>
<dbReference type="GO" id="GO:0020037">
    <property type="term" value="F:heme binding"/>
    <property type="evidence" value="ECO:0007669"/>
    <property type="project" value="InterPro"/>
</dbReference>
<dbReference type="PRINTS" id="PR00385">
    <property type="entry name" value="P450"/>
</dbReference>
<dbReference type="Gene3D" id="1.10.630.10">
    <property type="entry name" value="Cytochrome P450"/>
    <property type="match status" value="1"/>
</dbReference>
<evidence type="ECO:0000313" key="11">
    <source>
        <dbReference type="Proteomes" id="UP000256645"/>
    </source>
</evidence>
<dbReference type="PANTHER" id="PTHR24305:SF237">
    <property type="entry name" value="CYTOCHROME P450 MONOOXYGENASE ATNE-RELATED"/>
    <property type="match status" value="1"/>
</dbReference>
<comment type="cofactor">
    <cofactor evidence="1 8">
        <name>heme</name>
        <dbReference type="ChEBI" id="CHEBI:30413"/>
    </cofactor>
</comment>
<evidence type="ECO:0000256" key="4">
    <source>
        <dbReference type="ARBA" id="ARBA00022723"/>
    </source>
</evidence>
<gene>
    <name evidence="10" type="ORF">BP6252_02964</name>
</gene>